<dbReference type="STRING" id="1216932.CM240_1839"/>
<dbReference type="InterPro" id="IPR016181">
    <property type="entry name" value="Acyl_CoA_acyltransferase"/>
</dbReference>
<name>W6S3U9_9CLOT</name>
<dbReference type="RefSeq" id="WP_051483781.1">
    <property type="nucleotide sequence ID" value="NZ_HG917868.1"/>
</dbReference>
<evidence type="ECO:0000313" key="2">
    <source>
        <dbReference type="EMBL" id="CDM68997.1"/>
    </source>
</evidence>
<dbReference type="Gene3D" id="3.40.630.30">
    <property type="match status" value="1"/>
</dbReference>
<dbReference type="HOGENOM" id="CLU_056607_7_2_9"/>
<dbReference type="PROSITE" id="PS51186">
    <property type="entry name" value="GNAT"/>
    <property type="match status" value="1"/>
</dbReference>
<sequence length="165" mass="19609">MKDVEFRFIEMYSKEYEEIKFARYEALFKDCEKNHYHEMADIEYDKKSMHFAGYDGDNLVAYCRLTVEDDIGKISRVFVTKKYLKQGFGKQLINSLIERCLELDIKKLELNSRESSLKFYERLGFYRSGELIVSQESMLTLIPMVREVSRYVVIEKGINTEKTMV</sequence>
<dbReference type="InterPro" id="IPR000182">
    <property type="entry name" value="GNAT_dom"/>
</dbReference>
<reference evidence="2 3" key="1">
    <citation type="submission" date="2013-11" db="EMBL/GenBank/DDBJ databases">
        <title>Complete genome sequence of Clostridum sp. M2/40.</title>
        <authorList>
            <person name="Wibberg D."/>
            <person name="Puehler A."/>
            <person name="Schlueter A."/>
        </authorList>
    </citation>
    <scope>NUCLEOTIDE SEQUENCE [LARGE SCALE GENOMIC DNA]</scope>
    <source>
        <strain evidence="3">M2/40</strain>
    </source>
</reference>
<dbReference type="eggNOG" id="COG2153">
    <property type="taxonomic scope" value="Bacteria"/>
</dbReference>
<organism evidence="2 3">
    <name type="scientific">Clostridium bornimense</name>
    <dbReference type="NCBI Taxonomy" id="1216932"/>
    <lineage>
        <taxon>Bacteria</taxon>
        <taxon>Bacillati</taxon>
        <taxon>Bacillota</taxon>
        <taxon>Clostridia</taxon>
        <taxon>Eubacteriales</taxon>
        <taxon>Clostridiaceae</taxon>
        <taxon>Clostridium</taxon>
    </lineage>
</organism>
<protein>
    <recommendedName>
        <fullName evidence="1">N-acetyltransferase domain-containing protein</fullName>
    </recommendedName>
</protein>
<dbReference type="InterPro" id="IPR039143">
    <property type="entry name" value="GNPNAT1-like"/>
</dbReference>
<dbReference type="OrthoDB" id="87541at2"/>
<evidence type="ECO:0000259" key="1">
    <source>
        <dbReference type="PROSITE" id="PS51186"/>
    </source>
</evidence>
<dbReference type="EMBL" id="HG917868">
    <property type="protein sequence ID" value="CDM68997.1"/>
    <property type="molecule type" value="Genomic_DNA"/>
</dbReference>
<gene>
    <name evidence="2" type="ORF">CM240_1839</name>
</gene>
<keyword evidence="3" id="KW-1185">Reference proteome</keyword>
<accession>W6S3U9</accession>
<dbReference type="CDD" id="cd04301">
    <property type="entry name" value="NAT_SF"/>
    <property type="match status" value="1"/>
</dbReference>
<dbReference type="PATRIC" id="fig|1216932.3.peg.1837"/>
<dbReference type="KEGG" id="clt:CM240_1839"/>
<dbReference type="Pfam" id="PF00583">
    <property type="entry name" value="Acetyltransf_1"/>
    <property type="match status" value="1"/>
</dbReference>
<dbReference type="PANTHER" id="PTHR13355:SF11">
    <property type="entry name" value="GLUCOSAMINE 6-PHOSPHATE N-ACETYLTRANSFERASE"/>
    <property type="match status" value="1"/>
</dbReference>
<dbReference type="GO" id="GO:0004343">
    <property type="term" value="F:glucosamine 6-phosphate N-acetyltransferase activity"/>
    <property type="evidence" value="ECO:0007669"/>
    <property type="project" value="TreeGrafter"/>
</dbReference>
<feature type="domain" description="N-acetyltransferase" evidence="1">
    <location>
        <begin position="11"/>
        <end position="149"/>
    </location>
</feature>
<dbReference type="SUPFAM" id="SSF55729">
    <property type="entry name" value="Acyl-CoA N-acyltransferases (Nat)"/>
    <property type="match status" value="1"/>
</dbReference>
<dbReference type="AlphaFoldDB" id="W6S3U9"/>
<dbReference type="PANTHER" id="PTHR13355">
    <property type="entry name" value="GLUCOSAMINE 6-PHOSPHATE N-ACETYLTRANSFERASE"/>
    <property type="match status" value="1"/>
</dbReference>
<dbReference type="Proteomes" id="UP000019426">
    <property type="component" value="Chromosome M2/40_rep1"/>
</dbReference>
<proteinExistence type="predicted"/>
<evidence type="ECO:0000313" key="3">
    <source>
        <dbReference type="Proteomes" id="UP000019426"/>
    </source>
</evidence>